<feature type="transmembrane region" description="Helical" evidence="10">
    <location>
        <begin position="66"/>
        <end position="84"/>
    </location>
</feature>
<dbReference type="RefSeq" id="WP_177236124.1">
    <property type="nucleotide sequence ID" value="NZ_FOQH01000001.1"/>
</dbReference>
<keyword evidence="3" id="KW-0813">Transport</keyword>
<dbReference type="PANTHER" id="PTHR30413:SF10">
    <property type="entry name" value="CAPSULE POLYSACCHARIDE EXPORT INNER-MEMBRANE PROTEIN CTRC"/>
    <property type="match status" value="1"/>
</dbReference>
<evidence type="ECO:0000256" key="2">
    <source>
        <dbReference type="ARBA" id="ARBA00007783"/>
    </source>
</evidence>
<keyword evidence="9 10" id="KW-0472">Membrane</keyword>
<feature type="transmembrane region" description="Helical" evidence="10">
    <location>
        <begin position="239"/>
        <end position="257"/>
    </location>
</feature>
<dbReference type="Proteomes" id="UP000199377">
    <property type="component" value="Unassembled WGS sequence"/>
</dbReference>
<comment type="similarity">
    <text evidence="2">Belongs to the ABC-2 integral membrane protein family.</text>
</comment>
<gene>
    <name evidence="12" type="ORF">SAMN05216258_101559</name>
</gene>
<evidence type="ECO:0000256" key="6">
    <source>
        <dbReference type="ARBA" id="ARBA00022692"/>
    </source>
</evidence>
<evidence type="ECO:0000259" key="11">
    <source>
        <dbReference type="Pfam" id="PF01061"/>
    </source>
</evidence>
<evidence type="ECO:0000256" key="7">
    <source>
        <dbReference type="ARBA" id="ARBA00022989"/>
    </source>
</evidence>
<keyword evidence="6 10" id="KW-0812">Transmembrane</keyword>
<dbReference type="Pfam" id="PF01061">
    <property type="entry name" value="ABC2_membrane"/>
    <property type="match status" value="1"/>
</dbReference>
<dbReference type="PRINTS" id="PR00164">
    <property type="entry name" value="ABC2TRNSPORT"/>
</dbReference>
<evidence type="ECO:0000256" key="10">
    <source>
        <dbReference type="SAM" id="Phobius"/>
    </source>
</evidence>
<accession>A0A1I3C3T2</accession>
<name>A0A1I3C3T2_9RHOB</name>
<evidence type="ECO:0000256" key="9">
    <source>
        <dbReference type="ARBA" id="ARBA00023136"/>
    </source>
</evidence>
<feature type="transmembrane region" description="Helical" evidence="10">
    <location>
        <begin position="118"/>
        <end position="138"/>
    </location>
</feature>
<keyword evidence="5" id="KW-0762">Sugar transport</keyword>
<evidence type="ECO:0000313" key="13">
    <source>
        <dbReference type="Proteomes" id="UP000199377"/>
    </source>
</evidence>
<evidence type="ECO:0000256" key="5">
    <source>
        <dbReference type="ARBA" id="ARBA00022597"/>
    </source>
</evidence>
<keyword evidence="8" id="KW-0625">Polysaccharide transport</keyword>
<organism evidence="12 13">
    <name type="scientific">Albimonas pacifica</name>
    <dbReference type="NCBI Taxonomy" id="1114924"/>
    <lineage>
        <taxon>Bacteria</taxon>
        <taxon>Pseudomonadati</taxon>
        <taxon>Pseudomonadota</taxon>
        <taxon>Alphaproteobacteria</taxon>
        <taxon>Rhodobacterales</taxon>
        <taxon>Paracoccaceae</taxon>
        <taxon>Albimonas</taxon>
    </lineage>
</organism>
<evidence type="ECO:0000256" key="4">
    <source>
        <dbReference type="ARBA" id="ARBA00022475"/>
    </source>
</evidence>
<sequence length="267" mass="29825">MATTNASAADSPLRVHRRVVIALLRREMSTKYGRSMGGYFWAVAEPCGMIFIMSFAWSFMSRSPDLGQSFVVFFGSGFLSFNFYRNTAAGLFTVVRNNSSLLKYPNVNIWDAIVARTLLQTLTNCMVMVLILGIAGTFTGETLSLDFPRIAGALSVATLLGVGMGTLNAVLFHIVPTWERIFKIINRPLFIISGVLYTPESRLVPGPAMDFLALNPLVHVISAFREGIYPVYHARLNHLEYPLAVGLVMLFFGLLLLRRYDERLLER</sequence>
<evidence type="ECO:0000256" key="8">
    <source>
        <dbReference type="ARBA" id="ARBA00023047"/>
    </source>
</evidence>
<reference evidence="12 13" key="1">
    <citation type="submission" date="2016-10" db="EMBL/GenBank/DDBJ databases">
        <authorList>
            <person name="de Groot N.N."/>
        </authorList>
    </citation>
    <scope>NUCLEOTIDE SEQUENCE [LARGE SCALE GENOMIC DNA]</scope>
    <source>
        <strain evidence="12 13">CGMCC 1.11030</strain>
    </source>
</reference>
<keyword evidence="7 10" id="KW-1133">Transmembrane helix</keyword>
<keyword evidence="13" id="KW-1185">Reference proteome</keyword>
<evidence type="ECO:0000256" key="1">
    <source>
        <dbReference type="ARBA" id="ARBA00004651"/>
    </source>
</evidence>
<feature type="transmembrane region" description="Helical" evidence="10">
    <location>
        <begin position="38"/>
        <end position="60"/>
    </location>
</feature>
<dbReference type="AlphaFoldDB" id="A0A1I3C3T2"/>
<dbReference type="PANTHER" id="PTHR30413">
    <property type="entry name" value="INNER MEMBRANE TRANSPORT PERMEASE"/>
    <property type="match status" value="1"/>
</dbReference>
<comment type="subcellular location">
    <subcellularLocation>
        <location evidence="1">Cell membrane</location>
        <topology evidence="1">Multi-pass membrane protein</topology>
    </subcellularLocation>
</comment>
<dbReference type="InterPro" id="IPR013525">
    <property type="entry name" value="ABC2_TM"/>
</dbReference>
<evidence type="ECO:0000313" key="12">
    <source>
        <dbReference type="EMBL" id="SFH69204.1"/>
    </source>
</evidence>
<dbReference type="GO" id="GO:0043190">
    <property type="term" value="C:ATP-binding cassette (ABC) transporter complex"/>
    <property type="evidence" value="ECO:0007669"/>
    <property type="project" value="InterPro"/>
</dbReference>
<dbReference type="GO" id="GO:0015774">
    <property type="term" value="P:polysaccharide transport"/>
    <property type="evidence" value="ECO:0007669"/>
    <property type="project" value="UniProtKB-KW"/>
</dbReference>
<proteinExistence type="inferred from homology"/>
<keyword evidence="4" id="KW-1003">Cell membrane</keyword>
<feature type="transmembrane region" description="Helical" evidence="10">
    <location>
        <begin position="184"/>
        <end position="199"/>
    </location>
</feature>
<dbReference type="STRING" id="1114924.SAMN05216258_101559"/>
<dbReference type="GO" id="GO:0015920">
    <property type="term" value="P:lipopolysaccharide transport"/>
    <property type="evidence" value="ECO:0007669"/>
    <property type="project" value="TreeGrafter"/>
</dbReference>
<dbReference type="InterPro" id="IPR000412">
    <property type="entry name" value="ABC_2_transport"/>
</dbReference>
<evidence type="ECO:0000256" key="3">
    <source>
        <dbReference type="ARBA" id="ARBA00022448"/>
    </source>
</evidence>
<dbReference type="GO" id="GO:0140359">
    <property type="term" value="F:ABC-type transporter activity"/>
    <property type="evidence" value="ECO:0007669"/>
    <property type="project" value="InterPro"/>
</dbReference>
<feature type="domain" description="ABC-2 type transporter transmembrane" evidence="11">
    <location>
        <begin position="20"/>
        <end position="228"/>
    </location>
</feature>
<dbReference type="EMBL" id="FOQH01000001">
    <property type="protein sequence ID" value="SFH69204.1"/>
    <property type="molecule type" value="Genomic_DNA"/>
</dbReference>
<protein>
    <submittedName>
        <fullName evidence="12">Capsular polysaccharide transport system permease protein</fullName>
    </submittedName>
</protein>
<feature type="transmembrane region" description="Helical" evidence="10">
    <location>
        <begin position="150"/>
        <end position="172"/>
    </location>
</feature>